<feature type="domain" description="2EXR" evidence="1">
    <location>
        <begin position="48"/>
        <end position="136"/>
    </location>
</feature>
<evidence type="ECO:0000313" key="3">
    <source>
        <dbReference type="Proteomes" id="UP000235786"/>
    </source>
</evidence>
<evidence type="ECO:0000313" key="2">
    <source>
        <dbReference type="EMBL" id="PMD39967.1"/>
    </source>
</evidence>
<dbReference type="AlphaFoldDB" id="A0A2J6RN87"/>
<dbReference type="OrthoDB" id="3498600at2759"/>
<gene>
    <name evidence="2" type="ORF">L207DRAFT_529885</name>
</gene>
<name>A0A2J6RN87_HYAVF</name>
<dbReference type="Proteomes" id="UP000235786">
    <property type="component" value="Unassembled WGS sequence"/>
</dbReference>
<protein>
    <recommendedName>
        <fullName evidence="1">2EXR domain-containing protein</fullName>
    </recommendedName>
</protein>
<dbReference type="Pfam" id="PF20150">
    <property type="entry name" value="2EXR"/>
    <property type="match status" value="1"/>
</dbReference>
<reference evidence="2 3" key="1">
    <citation type="submission" date="2016-04" db="EMBL/GenBank/DDBJ databases">
        <title>A degradative enzymes factory behind the ericoid mycorrhizal symbiosis.</title>
        <authorList>
            <consortium name="DOE Joint Genome Institute"/>
            <person name="Martino E."/>
            <person name="Morin E."/>
            <person name="Grelet G."/>
            <person name="Kuo A."/>
            <person name="Kohler A."/>
            <person name="Daghino S."/>
            <person name="Barry K."/>
            <person name="Choi C."/>
            <person name="Cichocki N."/>
            <person name="Clum A."/>
            <person name="Copeland A."/>
            <person name="Hainaut M."/>
            <person name="Haridas S."/>
            <person name="Labutti K."/>
            <person name="Lindquist E."/>
            <person name="Lipzen A."/>
            <person name="Khouja H.-R."/>
            <person name="Murat C."/>
            <person name="Ohm R."/>
            <person name="Olson A."/>
            <person name="Spatafora J."/>
            <person name="Veneault-Fourrey C."/>
            <person name="Henrissat B."/>
            <person name="Grigoriev I."/>
            <person name="Martin F."/>
            <person name="Perotto S."/>
        </authorList>
    </citation>
    <scope>NUCLEOTIDE SEQUENCE [LARGE SCALE GENOMIC DNA]</scope>
    <source>
        <strain evidence="2 3">F</strain>
    </source>
</reference>
<proteinExistence type="predicted"/>
<organism evidence="2 3">
    <name type="scientific">Hyaloscypha variabilis (strain UAMH 11265 / GT02V1 / F)</name>
    <name type="common">Meliniomyces variabilis</name>
    <dbReference type="NCBI Taxonomy" id="1149755"/>
    <lineage>
        <taxon>Eukaryota</taxon>
        <taxon>Fungi</taxon>
        <taxon>Dikarya</taxon>
        <taxon>Ascomycota</taxon>
        <taxon>Pezizomycotina</taxon>
        <taxon>Leotiomycetes</taxon>
        <taxon>Helotiales</taxon>
        <taxon>Hyaloscyphaceae</taxon>
        <taxon>Hyaloscypha</taxon>
        <taxon>Hyaloscypha variabilis</taxon>
    </lineage>
</organism>
<evidence type="ECO:0000259" key="1">
    <source>
        <dbReference type="Pfam" id="PF20150"/>
    </source>
</evidence>
<dbReference type="InterPro" id="IPR045518">
    <property type="entry name" value="2EXR"/>
</dbReference>
<dbReference type="EMBL" id="KZ613946">
    <property type="protein sequence ID" value="PMD39967.1"/>
    <property type="molecule type" value="Genomic_DNA"/>
</dbReference>
<accession>A0A2J6RN87</accession>
<keyword evidence="3" id="KW-1185">Reference proteome</keyword>
<dbReference type="PANTHER" id="PTHR35910">
    <property type="entry name" value="2EXR DOMAIN-CONTAINING PROTEIN"/>
    <property type="match status" value="1"/>
</dbReference>
<dbReference type="PANTHER" id="PTHR35910:SF6">
    <property type="entry name" value="2EXR DOMAIN-CONTAINING PROTEIN"/>
    <property type="match status" value="1"/>
</dbReference>
<sequence length="222" mass="26242">MKNLEVVGKALLECLDSQKYFDKAILEELKTMVQSNLSILREERKQTFPQFARLPPEIRVMIWKEAAKFSQVITPLELWQPKNSLPCSCPLLDVNEEAKHEAVRMRSEMYYSRYPEAHPDICAKSFAYIDFDVDILWVDGEFALKNFMSGEQRYGELRRLAFPYKEWLDGRCYWDFPRPELVILNMQLDELMFVVDWEEHIETGTAQVFELGPDTWFLRGIL</sequence>